<dbReference type="GO" id="GO:0004029">
    <property type="term" value="F:aldehyde dehydrogenase (NAD+) activity"/>
    <property type="evidence" value="ECO:0007669"/>
    <property type="project" value="TreeGrafter"/>
</dbReference>
<dbReference type="FunFam" id="3.40.605.10:FF:000004">
    <property type="entry name" value="Aldehyde dehydrogenase"/>
    <property type="match status" value="1"/>
</dbReference>
<dbReference type="InterPro" id="IPR016163">
    <property type="entry name" value="Ald_DH_C"/>
</dbReference>
<keyword evidence="9" id="KW-1185">Reference proteome</keyword>
<dbReference type="GO" id="GO:0004028">
    <property type="term" value="F:3-chloroallyl aldehyde dehydrogenase activity"/>
    <property type="evidence" value="ECO:0007669"/>
    <property type="project" value="TreeGrafter"/>
</dbReference>
<evidence type="ECO:0000256" key="4">
    <source>
        <dbReference type="PIRNR" id="PIRNR036492"/>
    </source>
</evidence>
<evidence type="ECO:0000256" key="5">
    <source>
        <dbReference type="PIRSR" id="PIRSR036492-1"/>
    </source>
</evidence>
<accession>A0A6P3F0V1</accession>
<reference evidence="10" key="1">
    <citation type="submission" date="2025-08" db="UniProtKB">
        <authorList>
            <consortium name="RefSeq"/>
        </authorList>
    </citation>
    <scope>IDENTIFICATION</scope>
</reference>
<dbReference type="InterPro" id="IPR012394">
    <property type="entry name" value="Aldehyde_DH_NAD(P)"/>
</dbReference>
<dbReference type="SUPFAM" id="SSF53720">
    <property type="entry name" value="ALDH-like"/>
    <property type="match status" value="1"/>
</dbReference>
<evidence type="ECO:0000259" key="8">
    <source>
        <dbReference type="Pfam" id="PF00171"/>
    </source>
</evidence>
<dbReference type="Gene3D" id="3.40.605.10">
    <property type="entry name" value="Aldehyde Dehydrogenase, Chain A, domain 1"/>
    <property type="match status" value="1"/>
</dbReference>
<dbReference type="PROSITE" id="PS00687">
    <property type="entry name" value="ALDEHYDE_DEHYDR_GLU"/>
    <property type="match status" value="1"/>
</dbReference>
<dbReference type="GeneID" id="101559630"/>
<feature type="domain" description="Aldehyde dehydrogenase" evidence="8">
    <location>
        <begin position="19"/>
        <end position="442"/>
    </location>
</feature>
<dbReference type="Gene3D" id="3.40.309.10">
    <property type="entry name" value="Aldehyde Dehydrogenase, Chain A, domain 2"/>
    <property type="match status" value="1"/>
</dbReference>
<evidence type="ECO:0000256" key="1">
    <source>
        <dbReference type="ARBA" id="ARBA00009986"/>
    </source>
</evidence>
<gene>
    <name evidence="10" type="primary">LOC101559630</name>
</gene>
<proteinExistence type="inferred from homology"/>
<dbReference type="PANTHER" id="PTHR43570:SF6">
    <property type="entry name" value="ALDEHYDE DEHYDROGENASE FAMILY 3 MEMBER B2"/>
    <property type="match status" value="1"/>
</dbReference>
<organism evidence="9 10">
    <name type="scientific">Octodon degus</name>
    <name type="common">Degu</name>
    <name type="synonym">Sciurus degus</name>
    <dbReference type="NCBI Taxonomy" id="10160"/>
    <lineage>
        <taxon>Eukaryota</taxon>
        <taxon>Metazoa</taxon>
        <taxon>Chordata</taxon>
        <taxon>Craniata</taxon>
        <taxon>Vertebrata</taxon>
        <taxon>Euteleostomi</taxon>
        <taxon>Mammalia</taxon>
        <taxon>Eutheria</taxon>
        <taxon>Euarchontoglires</taxon>
        <taxon>Glires</taxon>
        <taxon>Rodentia</taxon>
        <taxon>Hystricomorpha</taxon>
        <taxon>Octodontidae</taxon>
        <taxon>Octodon</taxon>
    </lineage>
</organism>
<dbReference type="CDD" id="cd07132">
    <property type="entry name" value="ALDH_F3AB"/>
    <property type="match status" value="1"/>
</dbReference>
<dbReference type="Pfam" id="PF00171">
    <property type="entry name" value="Aldedh"/>
    <property type="match status" value="1"/>
</dbReference>
<dbReference type="PANTHER" id="PTHR43570">
    <property type="entry name" value="ALDEHYDE DEHYDROGENASE"/>
    <property type="match status" value="1"/>
</dbReference>
<dbReference type="OrthoDB" id="440325at2759"/>
<dbReference type="InterPro" id="IPR016162">
    <property type="entry name" value="Ald_DH_N"/>
</dbReference>
<evidence type="ECO:0000313" key="9">
    <source>
        <dbReference type="Proteomes" id="UP000515203"/>
    </source>
</evidence>
<dbReference type="RefSeq" id="XP_004627194.2">
    <property type="nucleotide sequence ID" value="XM_004627137.2"/>
</dbReference>
<evidence type="ECO:0000256" key="2">
    <source>
        <dbReference type="ARBA" id="ARBA00023002"/>
    </source>
</evidence>
<sequence length="483" mass="54017">MSNKCATKGADPEPMLGTEPFEDTVQRLREAFKSGRTRPAAFREEQLEALGRFLREKQELLYEALAQDLQKSPLNSDISEIILCQNEVDLALKNLKTWMKDKPASNNLLTKLDSAFTRKEPLGLVLIIAPWNYPVNLTLVPLIGAIAAGNCVILKPPEISKRIEKVLTEVLPQYLDQSCFAVVPGGPEESQKMLQHKFDHIFFTGSARVGKIVMAAAAKHLTPVTLELGGKNPCYVDDNCDPQTVANRLAWFRYFNTGQTCVAPDYVLCSQEMQERLVPALQNAITRFYGDDPRSSPDLGRIISQRHFKRLHELLSCGRVVIGGQSDEDDLYIAPTVLVDVQETEQVMQEEVFGPILPLMTVRSLDEAIDFINRQEKALALYVFSNDSKVVNQVLDQTSSGNFGGNDGFLYMTLPSLPFGGVGKSGMGRYHGKFSFDTFSNHRACLLAPSGLEKLNEVRYPPYSYQAQKFLRWAMRSHSCTLL</sequence>
<dbReference type="Proteomes" id="UP000515203">
    <property type="component" value="Unplaced"/>
</dbReference>
<protein>
    <recommendedName>
        <fullName evidence="4">Aldehyde dehydrogenase</fullName>
    </recommendedName>
</protein>
<feature type="active site" evidence="5 6">
    <location>
        <position position="227"/>
    </location>
</feature>
<feature type="active site" evidence="5">
    <location>
        <position position="261"/>
    </location>
</feature>
<dbReference type="GO" id="GO:0005737">
    <property type="term" value="C:cytoplasm"/>
    <property type="evidence" value="ECO:0007669"/>
    <property type="project" value="TreeGrafter"/>
</dbReference>
<name>A0A6P3F0V1_OCTDE</name>
<dbReference type="InterPro" id="IPR029510">
    <property type="entry name" value="Ald_DH_CS_GLU"/>
</dbReference>
<dbReference type="InterPro" id="IPR016161">
    <property type="entry name" value="Ald_DH/histidinol_DH"/>
</dbReference>
<comment type="similarity">
    <text evidence="1 4 7">Belongs to the aldehyde dehydrogenase family.</text>
</comment>
<evidence type="ECO:0000256" key="3">
    <source>
        <dbReference type="ARBA" id="ARBA00023027"/>
    </source>
</evidence>
<evidence type="ECO:0000256" key="7">
    <source>
        <dbReference type="RuleBase" id="RU003345"/>
    </source>
</evidence>
<dbReference type="InterPro" id="IPR016160">
    <property type="entry name" value="Ald_DH_CS_CYS"/>
</dbReference>
<dbReference type="InterPro" id="IPR015590">
    <property type="entry name" value="Aldehyde_DH_dom"/>
</dbReference>
<dbReference type="GO" id="GO:0006081">
    <property type="term" value="P:aldehyde metabolic process"/>
    <property type="evidence" value="ECO:0007669"/>
    <property type="project" value="InterPro"/>
</dbReference>
<keyword evidence="3" id="KW-0520">NAD</keyword>
<dbReference type="PIRSF" id="PIRSF036492">
    <property type="entry name" value="ALDH"/>
    <property type="match status" value="1"/>
</dbReference>
<dbReference type="PROSITE" id="PS00070">
    <property type="entry name" value="ALDEHYDE_DEHYDR_CYS"/>
    <property type="match status" value="1"/>
</dbReference>
<dbReference type="InParanoid" id="A0A6P3F0V1"/>
<keyword evidence="2 4" id="KW-0560">Oxidoreductase</keyword>
<evidence type="ECO:0000313" key="10">
    <source>
        <dbReference type="RefSeq" id="XP_004627194.2"/>
    </source>
</evidence>
<dbReference type="FunFam" id="3.40.309.10:FF:000003">
    <property type="entry name" value="Aldehyde dehydrogenase"/>
    <property type="match status" value="1"/>
</dbReference>
<evidence type="ECO:0000256" key="6">
    <source>
        <dbReference type="PROSITE-ProRule" id="PRU10007"/>
    </source>
</evidence>
<dbReference type="AlphaFoldDB" id="A0A6P3F0V1"/>